<evidence type="ECO:0000313" key="3">
    <source>
        <dbReference type="Proteomes" id="UP000183947"/>
    </source>
</evidence>
<sequence>MLRRASSLFLLLAVCWSCDQKLPATSAAAPTTAAPGRPVATVAPRPSVAAILGDYAGTMGGKYPFRLSITAQLPDSQLVGIYYLSQHKPIELQGFVAATGEIWLREFAAQPTAEEPERSLGNEPPTQPRQPFARFMVRRTAAGTLAGIWQEAGSDRKLPVQLTRYQPRGPVQQAHVGQQVYFEEFTAPVFTVPDPGVTRKLHGIFGVEQLTDMTLAELQEEHQQHQMAEYAQGFAGVNAEVTYNHRGLLSVNLHSEYTGANVNHSYRSVVVDLQTGEQLTDEINPARQTQFLAACEQKLQAQLATYIREEYGQMMEGIPPEEDENLAGLRSQHISLQNQPDDMSIGAGKVLFHYPVQYEAMSNLMFKQFQSQFWLDFSFAELQPFLRPGSPLRRLAAP</sequence>
<protein>
    <recommendedName>
        <fullName evidence="4">DUF3298 domain-containing protein</fullName>
    </recommendedName>
</protein>
<evidence type="ECO:0000256" key="1">
    <source>
        <dbReference type="SAM" id="SignalP"/>
    </source>
</evidence>
<dbReference type="EMBL" id="FRAS01000002">
    <property type="protein sequence ID" value="SHK33012.1"/>
    <property type="molecule type" value="Genomic_DNA"/>
</dbReference>
<proteinExistence type="predicted"/>
<dbReference type="Proteomes" id="UP000183947">
    <property type="component" value="Unassembled WGS sequence"/>
</dbReference>
<feature type="chain" id="PRO_5012183969" description="DUF3298 domain-containing protein" evidence="1">
    <location>
        <begin position="21"/>
        <end position="398"/>
    </location>
</feature>
<accession>A0A1M6RKP2</accession>
<keyword evidence="3" id="KW-1185">Reference proteome</keyword>
<gene>
    <name evidence="2" type="ORF">SAMN02746009_00737</name>
</gene>
<evidence type="ECO:0008006" key="4">
    <source>
        <dbReference type="Google" id="ProtNLM"/>
    </source>
</evidence>
<name>A0A1M6RKP2_9BACT</name>
<organism evidence="2 3">
    <name type="scientific">Hymenobacter psychrotolerans DSM 18569</name>
    <dbReference type="NCBI Taxonomy" id="1121959"/>
    <lineage>
        <taxon>Bacteria</taxon>
        <taxon>Pseudomonadati</taxon>
        <taxon>Bacteroidota</taxon>
        <taxon>Cytophagia</taxon>
        <taxon>Cytophagales</taxon>
        <taxon>Hymenobacteraceae</taxon>
        <taxon>Hymenobacter</taxon>
    </lineage>
</organism>
<dbReference type="AlphaFoldDB" id="A0A1M6RKP2"/>
<dbReference type="STRING" id="1121959.SAMN02746009_00737"/>
<reference evidence="3" key="1">
    <citation type="submission" date="2016-11" db="EMBL/GenBank/DDBJ databases">
        <authorList>
            <person name="Varghese N."/>
            <person name="Submissions S."/>
        </authorList>
    </citation>
    <scope>NUCLEOTIDE SEQUENCE [LARGE SCALE GENOMIC DNA]</scope>
    <source>
        <strain evidence="3">DSM 18569</strain>
    </source>
</reference>
<evidence type="ECO:0000313" key="2">
    <source>
        <dbReference type="EMBL" id="SHK33012.1"/>
    </source>
</evidence>
<keyword evidence="1" id="KW-0732">Signal</keyword>
<feature type="signal peptide" evidence="1">
    <location>
        <begin position="1"/>
        <end position="20"/>
    </location>
</feature>